<dbReference type="Pfam" id="PF00085">
    <property type="entry name" value="Thioredoxin"/>
    <property type="match status" value="1"/>
</dbReference>
<organism evidence="2">
    <name type="scientific">Cyprinus carpio</name>
    <name type="common">Common carp</name>
    <dbReference type="NCBI Taxonomy" id="7962"/>
    <lineage>
        <taxon>Eukaryota</taxon>
        <taxon>Metazoa</taxon>
        <taxon>Chordata</taxon>
        <taxon>Craniata</taxon>
        <taxon>Vertebrata</taxon>
        <taxon>Euteleostomi</taxon>
        <taxon>Actinopterygii</taxon>
        <taxon>Neopterygii</taxon>
        <taxon>Teleostei</taxon>
        <taxon>Ostariophysi</taxon>
        <taxon>Cypriniformes</taxon>
        <taxon>Cyprinidae</taxon>
        <taxon>Cyprininae</taxon>
        <taxon>Cyprinus</taxon>
    </lineage>
</organism>
<dbReference type="OrthoDB" id="5810603at2759"/>
<sequence>MVWPMPAIPPPELEVLARMMKGTVRAGKVDCQAHHQTCQSAGIKAYPSVRFYPHLGTTRRDQGGEHINSRDATVIADILRQRLQQLALQGKSSKPKDEL</sequence>
<accession>A0A9R0B3F7</accession>
<dbReference type="GO" id="GO:0016671">
    <property type="term" value="F:oxidoreductase activity, acting on a sulfur group of donors, disulfide as acceptor"/>
    <property type="evidence" value="ECO:0007669"/>
    <property type="project" value="TreeGrafter"/>
</dbReference>
<dbReference type="GeneID" id="122146159"/>
<feature type="domain" description="Thioredoxin" evidence="1">
    <location>
        <begin position="11"/>
        <end position="62"/>
    </location>
</feature>
<gene>
    <name evidence="2" type="primary">LOC122146159</name>
</gene>
<dbReference type="PANTHER" id="PTHR44340">
    <property type="entry name" value="DNAJ HOMOLOG SUBFAMILY C MEMBER 10"/>
    <property type="match status" value="1"/>
</dbReference>
<dbReference type="GO" id="GO:0051787">
    <property type="term" value="F:misfolded protein binding"/>
    <property type="evidence" value="ECO:0007669"/>
    <property type="project" value="TreeGrafter"/>
</dbReference>
<evidence type="ECO:0000313" key="2">
    <source>
        <dbReference type="RefSeq" id="XP_042620155.1"/>
    </source>
</evidence>
<name>A0A9R0B3F7_CYPCA</name>
<dbReference type="GO" id="GO:0036498">
    <property type="term" value="P:IRE1-mediated unfolded protein response"/>
    <property type="evidence" value="ECO:0007669"/>
    <property type="project" value="TreeGrafter"/>
</dbReference>
<dbReference type="InterPro" id="IPR052460">
    <property type="entry name" value="ER_disulfide_reductase"/>
</dbReference>
<dbReference type="InterPro" id="IPR013766">
    <property type="entry name" value="Thioredoxin_domain"/>
</dbReference>
<dbReference type="PANTHER" id="PTHR44340:SF1">
    <property type="entry name" value="DNAJ HOMOLOG SUBFAMILY C MEMBER 10"/>
    <property type="match status" value="1"/>
</dbReference>
<protein>
    <submittedName>
        <fullName evidence="2">DnaJ homolog subfamily C member 10-like</fullName>
    </submittedName>
</protein>
<proteinExistence type="predicted"/>
<dbReference type="AlphaFoldDB" id="A0A9R0B3F7"/>
<dbReference type="RefSeq" id="XP_042620155.1">
    <property type="nucleotide sequence ID" value="XM_042764221.1"/>
</dbReference>
<dbReference type="GO" id="GO:0015035">
    <property type="term" value="F:protein-disulfide reductase activity"/>
    <property type="evidence" value="ECO:0007669"/>
    <property type="project" value="TreeGrafter"/>
</dbReference>
<reference evidence="2" key="1">
    <citation type="submission" date="2025-08" db="UniProtKB">
        <authorList>
            <consortium name="RefSeq"/>
        </authorList>
    </citation>
    <scope>IDENTIFICATION</scope>
    <source>
        <tissue evidence="2">Muscle</tissue>
    </source>
</reference>
<dbReference type="GO" id="GO:0005788">
    <property type="term" value="C:endoplasmic reticulum lumen"/>
    <property type="evidence" value="ECO:0007669"/>
    <property type="project" value="TreeGrafter"/>
</dbReference>
<dbReference type="Proteomes" id="UP001155660">
    <property type="component" value="Chromosome A9"/>
</dbReference>
<evidence type="ECO:0000259" key="1">
    <source>
        <dbReference type="Pfam" id="PF00085"/>
    </source>
</evidence>
<dbReference type="KEGG" id="ccar:122146159"/>